<gene>
    <name evidence="2" type="ORF">LAZ67_3006186</name>
</gene>
<evidence type="ECO:0000256" key="1">
    <source>
        <dbReference type="SAM" id="MobiDB-lite"/>
    </source>
</evidence>
<dbReference type="EMBL" id="CP092865">
    <property type="protein sequence ID" value="UYV66013.1"/>
    <property type="molecule type" value="Genomic_DNA"/>
</dbReference>
<organism evidence="2 3">
    <name type="scientific">Cordylochernes scorpioides</name>
    <dbReference type="NCBI Taxonomy" id="51811"/>
    <lineage>
        <taxon>Eukaryota</taxon>
        <taxon>Metazoa</taxon>
        <taxon>Ecdysozoa</taxon>
        <taxon>Arthropoda</taxon>
        <taxon>Chelicerata</taxon>
        <taxon>Arachnida</taxon>
        <taxon>Pseudoscorpiones</taxon>
        <taxon>Cheliferoidea</taxon>
        <taxon>Chernetidae</taxon>
        <taxon>Cordylochernes</taxon>
    </lineage>
</organism>
<dbReference type="Proteomes" id="UP001235939">
    <property type="component" value="Chromosome 03"/>
</dbReference>
<sequence length="164" mass="18981">MHKNKAVRQRKQQYKQKKKKERERGKQEKITQKSSSKKIHFASTDNITFEIQQETIDIVDHLIGSNIGKMGGCLEEVNRRIALGRDTMINVEKATQSANDRYKRTTISILNEINPVRSLESQICKQRLNYFGHIMRANGLEKMLGNIEGRLAVSWLEGVRKVTR</sequence>
<feature type="compositionally biased region" description="Basic residues" evidence="1">
    <location>
        <begin position="1"/>
        <end position="21"/>
    </location>
</feature>
<proteinExistence type="predicted"/>
<name>A0ABY6KE04_9ARAC</name>
<feature type="compositionally biased region" description="Basic and acidic residues" evidence="1">
    <location>
        <begin position="22"/>
        <end position="31"/>
    </location>
</feature>
<evidence type="ECO:0000313" key="3">
    <source>
        <dbReference type="Proteomes" id="UP001235939"/>
    </source>
</evidence>
<feature type="region of interest" description="Disordered" evidence="1">
    <location>
        <begin position="1"/>
        <end position="37"/>
    </location>
</feature>
<accession>A0ABY6KE04</accession>
<protein>
    <submittedName>
        <fullName evidence="2">Uncharacterized protein</fullName>
    </submittedName>
</protein>
<reference evidence="2 3" key="1">
    <citation type="submission" date="2022-01" db="EMBL/GenBank/DDBJ databases">
        <title>A chromosomal length assembly of Cordylochernes scorpioides.</title>
        <authorList>
            <person name="Zeh D."/>
            <person name="Zeh J."/>
        </authorList>
    </citation>
    <scope>NUCLEOTIDE SEQUENCE [LARGE SCALE GENOMIC DNA]</scope>
    <source>
        <strain evidence="2">IN4F17</strain>
        <tissue evidence="2">Whole Body</tissue>
    </source>
</reference>
<keyword evidence="3" id="KW-1185">Reference proteome</keyword>
<evidence type="ECO:0000313" key="2">
    <source>
        <dbReference type="EMBL" id="UYV66013.1"/>
    </source>
</evidence>